<organism evidence="1 2">
    <name type="scientific">Mucuna pruriens</name>
    <name type="common">Velvet bean</name>
    <name type="synonym">Dolichos pruriens</name>
    <dbReference type="NCBI Taxonomy" id="157652"/>
    <lineage>
        <taxon>Eukaryota</taxon>
        <taxon>Viridiplantae</taxon>
        <taxon>Streptophyta</taxon>
        <taxon>Embryophyta</taxon>
        <taxon>Tracheophyta</taxon>
        <taxon>Spermatophyta</taxon>
        <taxon>Magnoliopsida</taxon>
        <taxon>eudicotyledons</taxon>
        <taxon>Gunneridae</taxon>
        <taxon>Pentapetalae</taxon>
        <taxon>rosids</taxon>
        <taxon>fabids</taxon>
        <taxon>Fabales</taxon>
        <taxon>Fabaceae</taxon>
        <taxon>Papilionoideae</taxon>
        <taxon>50 kb inversion clade</taxon>
        <taxon>NPAAA clade</taxon>
        <taxon>indigoferoid/millettioid clade</taxon>
        <taxon>Phaseoleae</taxon>
        <taxon>Mucuna</taxon>
    </lineage>
</organism>
<evidence type="ECO:0000313" key="1">
    <source>
        <dbReference type="EMBL" id="RDX73088.1"/>
    </source>
</evidence>
<comment type="caution">
    <text evidence="1">The sequence shown here is derived from an EMBL/GenBank/DDBJ whole genome shotgun (WGS) entry which is preliminary data.</text>
</comment>
<evidence type="ECO:0000313" key="2">
    <source>
        <dbReference type="Proteomes" id="UP000257109"/>
    </source>
</evidence>
<dbReference type="OrthoDB" id="414945at2759"/>
<name>A0A371F460_MUCPR</name>
<dbReference type="AlphaFoldDB" id="A0A371F460"/>
<feature type="non-terminal residue" evidence="1">
    <location>
        <position position="1"/>
    </location>
</feature>
<dbReference type="PANTHER" id="PTHR11439">
    <property type="entry name" value="GAG-POL-RELATED RETROTRANSPOSON"/>
    <property type="match status" value="1"/>
</dbReference>
<reference evidence="1" key="1">
    <citation type="submission" date="2018-05" db="EMBL/GenBank/DDBJ databases">
        <title>Draft genome of Mucuna pruriens seed.</title>
        <authorList>
            <person name="Nnadi N.E."/>
            <person name="Vos R."/>
            <person name="Hasami M.H."/>
            <person name="Devisetty U.K."/>
            <person name="Aguiy J.C."/>
        </authorList>
    </citation>
    <scope>NUCLEOTIDE SEQUENCE [LARGE SCALE GENOMIC DNA]</scope>
    <source>
        <strain evidence="1">JCA_2017</strain>
    </source>
</reference>
<evidence type="ECO:0008006" key="3">
    <source>
        <dbReference type="Google" id="ProtNLM"/>
    </source>
</evidence>
<sequence length="318" mass="36754">MPRSTPMHPKSILNLHDYNKKVYETIYRGMIGSLLYLTTSRLNIIYLKGTTTNLGLFFKQSHEYKLVGYYDANYVRDGIERKSTSGGCHFIGVNLSTSLLLVVAHNCYRSSINLDYNTFKSNIPLLYNNTTAINLSKNLILHYRVYERFFSLPIVVQNYYSQSYKQQTFGKNNITHMRMDNIQLNASMIAKRVVKDVKPLQMEIEPSIERASTGQVSKRKEWPFLFLQHHDPKTFVLRLDYPLPTYEYEPLSTSSYPHLATYTSLSNAPIPPSQLSNQYDPLDLKFNPLDVATEGFFPSIEDHLISKMIYANSKLKDQ</sequence>
<dbReference type="PANTHER" id="PTHR11439:SF483">
    <property type="entry name" value="PEPTIDE SYNTHASE GLIP-LIKE, PUTATIVE (AFU_ORTHOLOGUE AFUA_3G12920)-RELATED"/>
    <property type="match status" value="1"/>
</dbReference>
<keyword evidence="2" id="KW-1185">Reference proteome</keyword>
<proteinExistence type="predicted"/>
<gene>
    <name evidence="1" type="ORF">CR513_47346</name>
</gene>
<protein>
    <recommendedName>
        <fullName evidence="3">Mitochondrial protein</fullName>
    </recommendedName>
</protein>
<accession>A0A371F460</accession>
<dbReference type="EMBL" id="QJKJ01010661">
    <property type="protein sequence ID" value="RDX73088.1"/>
    <property type="molecule type" value="Genomic_DNA"/>
</dbReference>
<dbReference type="Proteomes" id="UP000257109">
    <property type="component" value="Unassembled WGS sequence"/>
</dbReference>